<dbReference type="Gene3D" id="6.10.140.2220">
    <property type="match status" value="1"/>
</dbReference>
<evidence type="ECO:0000256" key="2">
    <source>
        <dbReference type="ARBA" id="ARBA00022771"/>
    </source>
</evidence>
<accession>A0A8H6W7M3</accession>
<keyword evidence="2 4" id="KW-0863">Zinc-finger</keyword>
<protein>
    <submittedName>
        <fullName evidence="7">MYND-type domain-containing protein</fullName>
    </submittedName>
</protein>
<feature type="domain" description="MYND-type" evidence="6">
    <location>
        <begin position="554"/>
        <end position="599"/>
    </location>
</feature>
<dbReference type="Pfam" id="PF01753">
    <property type="entry name" value="zf-MYND"/>
    <property type="match status" value="1"/>
</dbReference>
<evidence type="ECO:0000256" key="5">
    <source>
        <dbReference type="SAM" id="MobiDB-lite"/>
    </source>
</evidence>
<feature type="region of interest" description="Disordered" evidence="5">
    <location>
        <begin position="618"/>
        <end position="649"/>
    </location>
</feature>
<keyword evidence="8" id="KW-1185">Reference proteome</keyword>
<evidence type="ECO:0000259" key="6">
    <source>
        <dbReference type="PROSITE" id="PS50865"/>
    </source>
</evidence>
<dbReference type="OrthoDB" id="432970at2759"/>
<gene>
    <name evidence="7" type="ORF">HMN09_00750000</name>
</gene>
<sequence>MSSLGRLPNSSTAAINRKHPRLSIYRATTLLVMLALAVGPSVAAYQGHNGACTTLSLVFGVWLTILYWIGFYEHECSEGAPLALRFIFDICLFQASRDLCFRDRAATFTLGLLGKRKRVGDVEQGFQPELDEDASFNTLLFLNLHHRKHVSNEIPKFNKLKRTRMAPSGLVPNIWHFDVRYIHLEPVPGHVLFLFQPESKYVHMEHLPLHRTDPYKYFPETADQAAPELVRAIVHAFNSGFALEGIEMAKQEARAPWALKTEEKNLAVAVGKEMKRVGVIPALCGIGVSSKNVVDAALGSFLELFAHLAGAPPTTPLQFPHSIFFNYDPNANLPPEVAEREQGQDSEMELVLQYIRLIDNCSPMTKEKVDARVPGVHGIFSESQTMLRKPFAEVLQAAEVGDPMMFVDCAARSYLGLGCTRDRQTARNYLIEAAFHPKATEATRATAHAMLTRWYHDMSGPGGSMRMRYLYASLHHACLAVTYAKPISPPGFSIPQILLAFTKMQDLILKDNPPVKTQYPALFAALKEAKDRCDRDTQASYERMKQPLRYRCAVLGCGIEADHGRMLKRCASSCDDDKKPYYCSKECQKKDWPNHKGFCKPGMPCSVIDAEKTLKSAPFGGKSKQGQRSVLVNTGGGEMSFSSSTMSAQDLKEMREAVERMGMEDGEKDGFRRMAEHMRNLGVEIVQTKI</sequence>
<evidence type="ECO:0000256" key="4">
    <source>
        <dbReference type="PROSITE-ProRule" id="PRU00134"/>
    </source>
</evidence>
<dbReference type="PROSITE" id="PS50865">
    <property type="entry name" value="ZF_MYND_2"/>
    <property type="match status" value="1"/>
</dbReference>
<proteinExistence type="predicted"/>
<dbReference type="EMBL" id="JACAZE010000009">
    <property type="protein sequence ID" value="KAF7305956.1"/>
    <property type="molecule type" value="Genomic_DNA"/>
</dbReference>
<evidence type="ECO:0000256" key="1">
    <source>
        <dbReference type="ARBA" id="ARBA00022723"/>
    </source>
</evidence>
<organism evidence="7 8">
    <name type="scientific">Mycena chlorophos</name>
    <name type="common">Agaric fungus</name>
    <name type="synonym">Agaricus chlorophos</name>
    <dbReference type="NCBI Taxonomy" id="658473"/>
    <lineage>
        <taxon>Eukaryota</taxon>
        <taxon>Fungi</taxon>
        <taxon>Dikarya</taxon>
        <taxon>Basidiomycota</taxon>
        <taxon>Agaricomycotina</taxon>
        <taxon>Agaricomycetes</taxon>
        <taxon>Agaricomycetidae</taxon>
        <taxon>Agaricales</taxon>
        <taxon>Marasmiineae</taxon>
        <taxon>Mycenaceae</taxon>
        <taxon>Mycena</taxon>
    </lineage>
</organism>
<reference evidence="7" key="1">
    <citation type="submission" date="2020-05" db="EMBL/GenBank/DDBJ databases">
        <title>Mycena genomes resolve the evolution of fungal bioluminescence.</title>
        <authorList>
            <person name="Tsai I.J."/>
        </authorList>
    </citation>
    <scope>NUCLEOTIDE SEQUENCE</scope>
    <source>
        <strain evidence="7">110903Hualien_Pintung</strain>
    </source>
</reference>
<name>A0A8H6W7M3_MYCCL</name>
<comment type="caution">
    <text evidence="7">The sequence shown here is derived from an EMBL/GenBank/DDBJ whole genome shotgun (WGS) entry which is preliminary data.</text>
</comment>
<dbReference type="Proteomes" id="UP000613580">
    <property type="component" value="Unassembled WGS sequence"/>
</dbReference>
<evidence type="ECO:0000313" key="8">
    <source>
        <dbReference type="Proteomes" id="UP000613580"/>
    </source>
</evidence>
<keyword evidence="3" id="KW-0862">Zinc</keyword>
<evidence type="ECO:0000256" key="3">
    <source>
        <dbReference type="ARBA" id="ARBA00022833"/>
    </source>
</evidence>
<evidence type="ECO:0000313" key="7">
    <source>
        <dbReference type="EMBL" id="KAF7305956.1"/>
    </source>
</evidence>
<dbReference type="InterPro" id="IPR002893">
    <property type="entry name" value="Znf_MYND"/>
</dbReference>
<dbReference type="GO" id="GO:0008270">
    <property type="term" value="F:zinc ion binding"/>
    <property type="evidence" value="ECO:0007669"/>
    <property type="project" value="UniProtKB-KW"/>
</dbReference>
<dbReference type="SUPFAM" id="SSF144232">
    <property type="entry name" value="HIT/MYND zinc finger-like"/>
    <property type="match status" value="1"/>
</dbReference>
<keyword evidence="1" id="KW-0479">Metal-binding</keyword>
<dbReference type="AlphaFoldDB" id="A0A8H6W7M3"/>